<protein>
    <submittedName>
        <fullName evidence="1">Uncharacterized protein</fullName>
    </submittedName>
</protein>
<gene>
    <name evidence="1" type="ORF">CYMTET_25910</name>
</gene>
<comment type="caution">
    <text evidence="1">The sequence shown here is derived from an EMBL/GenBank/DDBJ whole genome shotgun (WGS) entry which is preliminary data.</text>
</comment>
<sequence length="310" mass="36038">REQALIEELVHPLEKAHDRILRGMQQMQAGLLLETPEQDHHQMLLTLQHQLGREDEVEHAHLLLDAAKVAGRELPKLKQDLGLVLDELDELEAARRKARRHGERSQTRLLEDDILDKENQSGRFQTSILRSEAAFRPQSLWHWYPESVVRPVWGGSEIDGFVTLMRQRVSPRAIRPLVQFDRQLLDFDISKERSTGLFRRPRGVGNAASVYIASDSEGREWVLKEIDINSDFEEDAIRLHSCRHPLLTPLEAVFYTADKAYLQMPFYSHGNWREWMDDMQRPVPAEKAPWVPSPEDKRSMHVAVRQLFQV</sequence>
<name>A0AAE0FTM9_9CHLO</name>
<evidence type="ECO:0000313" key="1">
    <source>
        <dbReference type="EMBL" id="KAK3265403.1"/>
    </source>
</evidence>
<dbReference type="InterPro" id="IPR011009">
    <property type="entry name" value="Kinase-like_dom_sf"/>
</dbReference>
<evidence type="ECO:0000313" key="2">
    <source>
        <dbReference type="Proteomes" id="UP001190700"/>
    </source>
</evidence>
<dbReference type="EMBL" id="LGRX02013939">
    <property type="protein sequence ID" value="KAK3265403.1"/>
    <property type="molecule type" value="Genomic_DNA"/>
</dbReference>
<dbReference type="SUPFAM" id="SSF56112">
    <property type="entry name" value="Protein kinase-like (PK-like)"/>
    <property type="match status" value="1"/>
</dbReference>
<dbReference type="AlphaFoldDB" id="A0AAE0FTM9"/>
<reference evidence="1 2" key="1">
    <citation type="journal article" date="2015" name="Genome Biol. Evol.">
        <title>Comparative Genomics of a Bacterivorous Green Alga Reveals Evolutionary Causalities and Consequences of Phago-Mixotrophic Mode of Nutrition.</title>
        <authorList>
            <person name="Burns J.A."/>
            <person name="Paasch A."/>
            <person name="Narechania A."/>
            <person name="Kim E."/>
        </authorList>
    </citation>
    <scope>NUCLEOTIDE SEQUENCE [LARGE SCALE GENOMIC DNA]</scope>
    <source>
        <strain evidence="1 2">PLY_AMNH</strain>
    </source>
</reference>
<accession>A0AAE0FTM9</accession>
<proteinExistence type="predicted"/>
<dbReference type="Gene3D" id="1.10.510.10">
    <property type="entry name" value="Transferase(Phosphotransferase) domain 1"/>
    <property type="match status" value="1"/>
</dbReference>
<organism evidence="1 2">
    <name type="scientific">Cymbomonas tetramitiformis</name>
    <dbReference type="NCBI Taxonomy" id="36881"/>
    <lineage>
        <taxon>Eukaryota</taxon>
        <taxon>Viridiplantae</taxon>
        <taxon>Chlorophyta</taxon>
        <taxon>Pyramimonadophyceae</taxon>
        <taxon>Pyramimonadales</taxon>
        <taxon>Pyramimonadaceae</taxon>
        <taxon>Cymbomonas</taxon>
    </lineage>
</organism>
<feature type="non-terminal residue" evidence="1">
    <location>
        <position position="1"/>
    </location>
</feature>
<dbReference type="Proteomes" id="UP001190700">
    <property type="component" value="Unassembled WGS sequence"/>
</dbReference>
<keyword evidence="2" id="KW-1185">Reference proteome</keyword>